<evidence type="ECO:0000259" key="8">
    <source>
        <dbReference type="PROSITE" id="PS50850"/>
    </source>
</evidence>
<evidence type="ECO:0000256" key="5">
    <source>
        <dbReference type="ARBA" id="ARBA00022989"/>
    </source>
</evidence>
<evidence type="ECO:0000313" key="9">
    <source>
        <dbReference type="EMBL" id="JAG93803.1"/>
    </source>
</evidence>
<dbReference type="InterPro" id="IPR050814">
    <property type="entry name" value="Myo-inositol_Transporter"/>
</dbReference>
<comment type="subcellular location">
    <subcellularLocation>
        <location evidence="1">Membrane</location>
        <topology evidence="1">Multi-pass membrane protein</topology>
    </subcellularLocation>
</comment>
<feature type="transmembrane region" description="Helical" evidence="7">
    <location>
        <begin position="114"/>
        <end position="134"/>
    </location>
</feature>
<feature type="transmembrane region" description="Helical" evidence="7">
    <location>
        <begin position="143"/>
        <end position="164"/>
    </location>
</feature>
<evidence type="ECO:0000256" key="1">
    <source>
        <dbReference type="ARBA" id="ARBA00004141"/>
    </source>
</evidence>
<evidence type="ECO:0000256" key="7">
    <source>
        <dbReference type="SAM" id="Phobius"/>
    </source>
</evidence>
<dbReference type="InterPro" id="IPR005828">
    <property type="entry name" value="MFS_sugar_transport-like"/>
</dbReference>
<dbReference type="PANTHER" id="PTHR48020">
    <property type="entry name" value="PROTON MYO-INOSITOL COTRANSPORTER"/>
    <property type="match status" value="1"/>
</dbReference>
<dbReference type="GO" id="GO:0022857">
    <property type="term" value="F:transmembrane transporter activity"/>
    <property type="evidence" value="ECO:0007669"/>
    <property type="project" value="InterPro"/>
</dbReference>
<feature type="transmembrane region" description="Helical" evidence="7">
    <location>
        <begin position="235"/>
        <end position="258"/>
    </location>
</feature>
<comment type="similarity">
    <text evidence="2">Belongs to the major facilitator superfamily. Sugar transporter (TC 2.A.1.1) family.</text>
</comment>
<dbReference type="InterPro" id="IPR005829">
    <property type="entry name" value="Sugar_transporter_CS"/>
</dbReference>
<keyword evidence="3" id="KW-0813">Transport</keyword>
<keyword evidence="6 7" id="KW-0472">Membrane</keyword>
<dbReference type="InterPro" id="IPR036259">
    <property type="entry name" value="MFS_trans_sf"/>
</dbReference>
<dbReference type="PROSITE" id="PS00216">
    <property type="entry name" value="SUGAR_TRANSPORT_1"/>
    <property type="match status" value="1"/>
</dbReference>
<name>A0A0D6QUX5_ARACU</name>
<reference evidence="9" key="1">
    <citation type="submission" date="2015-03" db="EMBL/GenBank/DDBJ databases">
        <title>A transcriptome of Araucaria cunninghamii, an australian fine timber species.</title>
        <authorList>
            <person name="Jing Yi C.J.Y."/>
            <person name="Yin San L.Y.S."/>
            <person name="Abdul Karim S.S."/>
            <person name="Wan Azmi N.N."/>
            <person name="Hercus R.R."/>
            <person name="Croft L.L."/>
        </authorList>
    </citation>
    <scope>NUCLEOTIDE SEQUENCE</scope>
    <source>
        <strain evidence="9">MI0301</strain>
        <tissue evidence="9">Leaf</tissue>
    </source>
</reference>
<protein>
    <recommendedName>
        <fullName evidence="8">Major facilitator superfamily (MFS) profile domain-containing protein</fullName>
    </recommendedName>
</protein>
<evidence type="ECO:0000256" key="4">
    <source>
        <dbReference type="ARBA" id="ARBA00022692"/>
    </source>
</evidence>
<dbReference type="SUPFAM" id="SSF103473">
    <property type="entry name" value="MFS general substrate transporter"/>
    <property type="match status" value="1"/>
</dbReference>
<evidence type="ECO:0000256" key="3">
    <source>
        <dbReference type="ARBA" id="ARBA00022448"/>
    </source>
</evidence>
<feature type="transmembrane region" description="Helical" evidence="7">
    <location>
        <begin position="170"/>
        <end position="193"/>
    </location>
</feature>
<proteinExistence type="inferred from homology"/>
<dbReference type="FunFam" id="1.20.1250.20:FF:000108">
    <property type="entry name" value="Monosaccharide-sensing protein 2"/>
    <property type="match status" value="1"/>
</dbReference>
<dbReference type="InterPro" id="IPR003663">
    <property type="entry name" value="Sugar/inositol_transpt"/>
</dbReference>
<evidence type="ECO:0000256" key="6">
    <source>
        <dbReference type="ARBA" id="ARBA00023136"/>
    </source>
</evidence>
<dbReference type="Pfam" id="PF00083">
    <property type="entry name" value="Sugar_tr"/>
    <property type="match status" value="1"/>
</dbReference>
<dbReference type="InterPro" id="IPR020846">
    <property type="entry name" value="MFS_dom"/>
</dbReference>
<dbReference type="PANTHER" id="PTHR48020:SF35">
    <property type="entry name" value="SUGAR TRANSPORTER"/>
    <property type="match status" value="1"/>
</dbReference>
<keyword evidence="5 7" id="KW-1133">Transmembrane helix</keyword>
<accession>A0A0D6QUX5</accession>
<keyword evidence="4 7" id="KW-0812">Transmembrane</keyword>
<dbReference type="PROSITE" id="PS50850">
    <property type="entry name" value="MFS"/>
    <property type="match status" value="1"/>
</dbReference>
<dbReference type="GO" id="GO:0016020">
    <property type="term" value="C:membrane"/>
    <property type="evidence" value="ECO:0007669"/>
    <property type="project" value="UniProtKB-SubCell"/>
</dbReference>
<evidence type="ECO:0000256" key="2">
    <source>
        <dbReference type="ARBA" id="ARBA00010992"/>
    </source>
</evidence>
<feature type="transmembrane region" description="Helical" evidence="7">
    <location>
        <begin position="205"/>
        <end position="229"/>
    </location>
</feature>
<dbReference type="PRINTS" id="PR00171">
    <property type="entry name" value="SUGRTRNSPORT"/>
</dbReference>
<dbReference type="Gene3D" id="1.20.1250.20">
    <property type="entry name" value="MFS general substrate transporter like domains"/>
    <property type="match status" value="1"/>
</dbReference>
<dbReference type="AlphaFoldDB" id="A0A0D6QUX5"/>
<feature type="domain" description="Major facilitator superfamily (MFS) profile" evidence="8">
    <location>
        <begin position="1"/>
        <end position="264"/>
    </location>
</feature>
<sequence>MASLPSVSFPGEMEPIQAAALVSQPALYSKELLDEHPVGPAMVHPSETAVSGPRWMDLFEPGVKRALVVGIGLQILEQFAGINGVLYYTPQIVTKAGVTVILENIGISSDSASLLISAFTTFLMLPCILVAMWLMDKAGRRQLLLTTIPVLVISLMILLISSAVQMGEVLQASISCVGVIGYICCFVAGFGPIPNIVCAEIFPTSVRGVCIAICSLSMWIGDIIVTYTLPLLLDSVGIVGICGIYAAVCCVSWVFVFLKVPETKGMPLEVITEFFAMSSVVKPVQRHGSQGSQG</sequence>
<dbReference type="EMBL" id="GCKF01045590">
    <property type="protein sequence ID" value="JAG93803.1"/>
    <property type="molecule type" value="Transcribed_RNA"/>
</dbReference>
<organism evidence="9">
    <name type="scientific">Araucaria cunninghamii</name>
    <name type="common">Hoop pine</name>
    <name type="synonym">Moreton Bay pine</name>
    <dbReference type="NCBI Taxonomy" id="56994"/>
    <lineage>
        <taxon>Eukaryota</taxon>
        <taxon>Viridiplantae</taxon>
        <taxon>Streptophyta</taxon>
        <taxon>Embryophyta</taxon>
        <taxon>Tracheophyta</taxon>
        <taxon>Spermatophyta</taxon>
        <taxon>Pinopsida</taxon>
        <taxon>Pinidae</taxon>
        <taxon>Conifers II</taxon>
        <taxon>Araucariales</taxon>
        <taxon>Araucariaceae</taxon>
        <taxon>Araucaria</taxon>
    </lineage>
</organism>